<dbReference type="InterPro" id="IPR011009">
    <property type="entry name" value="Kinase-like_dom_sf"/>
</dbReference>
<evidence type="ECO:0000313" key="3">
    <source>
        <dbReference type="Proteomes" id="UP000298061"/>
    </source>
</evidence>
<keyword evidence="1" id="KW-0472">Membrane</keyword>
<evidence type="ECO:0000256" key="1">
    <source>
        <dbReference type="SAM" id="Phobius"/>
    </source>
</evidence>
<protein>
    <recommendedName>
        <fullName evidence="4">Protein kinase domain-containing protein</fullName>
    </recommendedName>
</protein>
<evidence type="ECO:0008006" key="4">
    <source>
        <dbReference type="Google" id="ProtNLM"/>
    </source>
</evidence>
<keyword evidence="1" id="KW-1133">Transmembrane helix</keyword>
<dbReference type="EMBL" id="SFCI01000853">
    <property type="protein sequence ID" value="TFY77662.1"/>
    <property type="molecule type" value="Genomic_DNA"/>
</dbReference>
<dbReference type="AlphaFoldDB" id="A0A4Y9ZS99"/>
<accession>A0A4Y9ZS99</accession>
<dbReference type="OrthoDB" id="5987198at2759"/>
<feature type="transmembrane region" description="Helical" evidence="1">
    <location>
        <begin position="127"/>
        <end position="150"/>
    </location>
</feature>
<evidence type="ECO:0000313" key="2">
    <source>
        <dbReference type="EMBL" id="TFY77662.1"/>
    </source>
</evidence>
<dbReference type="Proteomes" id="UP000298061">
    <property type="component" value="Unassembled WGS sequence"/>
</dbReference>
<dbReference type="STRING" id="135208.A0A4Y9ZS99"/>
<sequence>MTDWAPRISRLSAGPKYYYVDYGISAFIPPGSSERLVTGTYGRDRDVPELSDDVPYDPFKVDIFILGNMFRQELYEKYGNLGFMLPIIEAMTQYDPEERPSAQQALDQWRTIRRKTWMFKKHWRTSYINEPILVTIILDVLGLIRIGIYLTKWLSGHRYPGP</sequence>
<reference evidence="2 3" key="1">
    <citation type="submission" date="2019-02" db="EMBL/GenBank/DDBJ databases">
        <title>Genome sequencing of the rare red list fungi Hericium alpestre (H. flagellum).</title>
        <authorList>
            <person name="Buettner E."/>
            <person name="Kellner H."/>
        </authorList>
    </citation>
    <scope>NUCLEOTIDE SEQUENCE [LARGE SCALE GENOMIC DNA]</scope>
    <source>
        <strain evidence="2 3">DSM 108284</strain>
    </source>
</reference>
<organism evidence="2 3">
    <name type="scientific">Hericium alpestre</name>
    <dbReference type="NCBI Taxonomy" id="135208"/>
    <lineage>
        <taxon>Eukaryota</taxon>
        <taxon>Fungi</taxon>
        <taxon>Dikarya</taxon>
        <taxon>Basidiomycota</taxon>
        <taxon>Agaricomycotina</taxon>
        <taxon>Agaricomycetes</taxon>
        <taxon>Russulales</taxon>
        <taxon>Hericiaceae</taxon>
        <taxon>Hericium</taxon>
    </lineage>
</organism>
<comment type="caution">
    <text evidence="2">The sequence shown here is derived from an EMBL/GenBank/DDBJ whole genome shotgun (WGS) entry which is preliminary data.</text>
</comment>
<gene>
    <name evidence="2" type="ORF">EWM64_g6350</name>
</gene>
<name>A0A4Y9ZS99_9AGAM</name>
<keyword evidence="1" id="KW-0812">Transmembrane</keyword>
<dbReference type="SUPFAM" id="SSF56112">
    <property type="entry name" value="Protein kinase-like (PK-like)"/>
    <property type="match status" value="1"/>
</dbReference>
<proteinExistence type="predicted"/>
<keyword evidence="3" id="KW-1185">Reference proteome</keyword>